<protein>
    <recommendedName>
        <fullName evidence="1">DUF6922 domain-containing protein</fullName>
    </recommendedName>
</protein>
<proteinExistence type="predicted"/>
<gene>
    <name evidence="2" type="ORF">A2777_05225</name>
</gene>
<sequence length="100" mass="11948">MNKIPKYLRAILWSADITKLNPRKDAPYIVHQILSYGRLNHIIWLFKNYPKSEIIRIFKETPYKDYTPSRFNLITKHLLHLPGSTIDERKYVKNIPRNIG</sequence>
<dbReference type="EMBL" id="MFJF01000017">
    <property type="protein sequence ID" value="OGG06287.1"/>
    <property type="molecule type" value="Genomic_DNA"/>
</dbReference>
<feature type="domain" description="DUF6922" evidence="1">
    <location>
        <begin position="9"/>
        <end position="57"/>
    </location>
</feature>
<evidence type="ECO:0000259" key="1">
    <source>
        <dbReference type="Pfam" id="PF21956"/>
    </source>
</evidence>
<dbReference type="AlphaFoldDB" id="A0A1F5Z267"/>
<accession>A0A1F5Z267</accession>
<organism evidence="2 3">
    <name type="scientific">Candidatus Gottesmanbacteria bacterium RIFCSPHIGHO2_01_FULL_40_15</name>
    <dbReference type="NCBI Taxonomy" id="1798376"/>
    <lineage>
        <taxon>Bacteria</taxon>
        <taxon>Candidatus Gottesmaniibacteriota</taxon>
    </lineage>
</organism>
<evidence type="ECO:0000313" key="3">
    <source>
        <dbReference type="Proteomes" id="UP000177354"/>
    </source>
</evidence>
<dbReference type="Pfam" id="PF21956">
    <property type="entry name" value="DUF6922"/>
    <property type="match status" value="1"/>
</dbReference>
<comment type="caution">
    <text evidence="2">The sequence shown here is derived from an EMBL/GenBank/DDBJ whole genome shotgun (WGS) entry which is preliminary data.</text>
</comment>
<name>A0A1F5Z267_9BACT</name>
<reference evidence="2 3" key="1">
    <citation type="journal article" date="2016" name="Nat. Commun.">
        <title>Thousands of microbial genomes shed light on interconnected biogeochemical processes in an aquifer system.</title>
        <authorList>
            <person name="Anantharaman K."/>
            <person name="Brown C.T."/>
            <person name="Hug L.A."/>
            <person name="Sharon I."/>
            <person name="Castelle C.J."/>
            <person name="Probst A.J."/>
            <person name="Thomas B.C."/>
            <person name="Singh A."/>
            <person name="Wilkins M.J."/>
            <person name="Karaoz U."/>
            <person name="Brodie E.L."/>
            <person name="Williams K.H."/>
            <person name="Hubbard S.S."/>
            <person name="Banfield J.F."/>
        </authorList>
    </citation>
    <scope>NUCLEOTIDE SEQUENCE [LARGE SCALE GENOMIC DNA]</scope>
</reference>
<evidence type="ECO:0000313" key="2">
    <source>
        <dbReference type="EMBL" id="OGG06287.1"/>
    </source>
</evidence>
<dbReference type="InterPro" id="IPR053830">
    <property type="entry name" value="DUF6922"/>
</dbReference>
<dbReference type="Proteomes" id="UP000177354">
    <property type="component" value="Unassembled WGS sequence"/>
</dbReference>